<accession>A0A0F9FKM8</accession>
<dbReference type="EMBL" id="LAZR01021003">
    <property type="protein sequence ID" value="KKL86828.1"/>
    <property type="molecule type" value="Genomic_DNA"/>
</dbReference>
<evidence type="ECO:0000313" key="1">
    <source>
        <dbReference type="EMBL" id="KKL86828.1"/>
    </source>
</evidence>
<sequence length="96" mass="10969">MNTEKFFPIGWLDKQFRRQPYPDMTYLKALDTAVIALWDLGTMEALDTADELGTVQLRMQTHHGLFAGLSMQSVSEFNELWRGKVTTLLKTSEGTK</sequence>
<gene>
    <name evidence="1" type="ORF">LCGC14_1940840</name>
</gene>
<organism evidence="1">
    <name type="scientific">marine sediment metagenome</name>
    <dbReference type="NCBI Taxonomy" id="412755"/>
    <lineage>
        <taxon>unclassified sequences</taxon>
        <taxon>metagenomes</taxon>
        <taxon>ecological metagenomes</taxon>
    </lineage>
</organism>
<name>A0A0F9FKM8_9ZZZZ</name>
<proteinExistence type="predicted"/>
<reference evidence="1" key="1">
    <citation type="journal article" date="2015" name="Nature">
        <title>Complex archaea that bridge the gap between prokaryotes and eukaryotes.</title>
        <authorList>
            <person name="Spang A."/>
            <person name="Saw J.H."/>
            <person name="Jorgensen S.L."/>
            <person name="Zaremba-Niedzwiedzka K."/>
            <person name="Martijn J."/>
            <person name="Lind A.E."/>
            <person name="van Eijk R."/>
            <person name="Schleper C."/>
            <person name="Guy L."/>
            <person name="Ettema T.J."/>
        </authorList>
    </citation>
    <scope>NUCLEOTIDE SEQUENCE</scope>
</reference>
<protein>
    <submittedName>
        <fullName evidence="1">Uncharacterized protein</fullName>
    </submittedName>
</protein>
<dbReference type="AlphaFoldDB" id="A0A0F9FKM8"/>
<comment type="caution">
    <text evidence="1">The sequence shown here is derived from an EMBL/GenBank/DDBJ whole genome shotgun (WGS) entry which is preliminary data.</text>
</comment>